<keyword evidence="2" id="KW-1185">Reference proteome</keyword>
<proteinExistence type="predicted"/>
<dbReference type="Proteomes" id="UP001176517">
    <property type="component" value="Unassembled WGS sequence"/>
</dbReference>
<evidence type="ECO:0000313" key="2">
    <source>
        <dbReference type="Proteomes" id="UP001176517"/>
    </source>
</evidence>
<reference evidence="1" key="1">
    <citation type="journal article" date="2023" name="PhytoFront">
        <title>Draft Genome Resources of Seven Strains of Tilletia horrida, Causal Agent of Kernel Smut of Rice.</title>
        <authorList>
            <person name="Khanal S."/>
            <person name="Antony Babu S."/>
            <person name="Zhou X.G."/>
        </authorList>
    </citation>
    <scope>NUCLEOTIDE SEQUENCE</scope>
    <source>
        <strain evidence="1">TX6</strain>
    </source>
</reference>
<accession>A0AAN6GT02</accession>
<dbReference type="Gene3D" id="2.80.10.50">
    <property type="match status" value="1"/>
</dbReference>
<dbReference type="AlphaFoldDB" id="A0AAN6GT02"/>
<evidence type="ECO:0000313" key="1">
    <source>
        <dbReference type="EMBL" id="KAK0555713.1"/>
    </source>
</evidence>
<sequence>MSSSPDLTRVGEYRLRRKADGAIIGRNWFEDRSLLPKLIVVHDASLDDRIEAATRWTWTPSSTFSTADQPSGSLKLLGWVAGPHESKIKAHHYDEWIDGGARGAQVELITCQPGGYLICHIVRGEKRFWGISSAADDVKAHIIPVNSNDAVTFTLENITPA</sequence>
<comment type="caution">
    <text evidence="1">The sequence shown here is derived from an EMBL/GenBank/DDBJ whole genome shotgun (WGS) entry which is preliminary data.</text>
</comment>
<name>A0AAN6GT02_9BASI</name>
<dbReference type="EMBL" id="JAPDMZ010000024">
    <property type="protein sequence ID" value="KAK0555713.1"/>
    <property type="molecule type" value="Genomic_DNA"/>
</dbReference>
<gene>
    <name evidence="1" type="ORF">OC846_001584</name>
</gene>
<protein>
    <submittedName>
        <fullName evidence="1">Uncharacterized protein</fullName>
    </submittedName>
</protein>
<organism evidence="1 2">
    <name type="scientific">Tilletia horrida</name>
    <dbReference type="NCBI Taxonomy" id="155126"/>
    <lineage>
        <taxon>Eukaryota</taxon>
        <taxon>Fungi</taxon>
        <taxon>Dikarya</taxon>
        <taxon>Basidiomycota</taxon>
        <taxon>Ustilaginomycotina</taxon>
        <taxon>Exobasidiomycetes</taxon>
        <taxon>Tilletiales</taxon>
        <taxon>Tilletiaceae</taxon>
        <taxon>Tilletia</taxon>
    </lineage>
</organism>